<evidence type="ECO:0000259" key="4">
    <source>
        <dbReference type="Pfam" id="PF00205"/>
    </source>
</evidence>
<name>A0ABT6JTU5_9GAMM</name>
<dbReference type="Gene3D" id="3.40.50.970">
    <property type="match status" value="2"/>
</dbReference>
<dbReference type="InterPro" id="IPR012000">
    <property type="entry name" value="Thiamin_PyroP_enz_cen_dom"/>
</dbReference>
<dbReference type="SUPFAM" id="SSF52518">
    <property type="entry name" value="Thiamin diphosphate-binding fold (THDP-binding)"/>
    <property type="match status" value="2"/>
</dbReference>
<evidence type="ECO:0000259" key="6">
    <source>
        <dbReference type="Pfam" id="PF02776"/>
    </source>
</evidence>
<reference evidence="7 8" key="1">
    <citation type="submission" date="2023-04" db="EMBL/GenBank/DDBJ databases">
        <title>Luteimonas sp. M1R5S59.</title>
        <authorList>
            <person name="Sun J.-Q."/>
        </authorList>
    </citation>
    <scope>NUCLEOTIDE SEQUENCE [LARGE SCALE GENOMIC DNA]</scope>
    <source>
        <strain evidence="7 8">M1R5S59</strain>
    </source>
</reference>
<dbReference type="Gene3D" id="3.40.50.1220">
    <property type="entry name" value="TPP-binding domain"/>
    <property type="match status" value="1"/>
</dbReference>
<feature type="domain" description="Thiamine pyrophosphate enzyme central" evidence="4">
    <location>
        <begin position="215"/>
        <end position="348"/>
    </location>
</feature>
<evidence type="ECO:0000256" key="2">
    <source>
        <dbReference type="ARBA" id="ARBA00023052"/>
    </source>
</evidence>
<dbReference type="PROSITE" id="PS00187">
    <property type="entry name" value="TPP_ENZYMES"/>
    <property type="match status" value="1"/>
</dbReference>
<dbReference type="PANTHER" id="PTHR18968:SF129">
    <property type="entry name" value="ACETOLACTATE SYNTHASE"/>
    <property type="match status" value="1"/>
</dbReference>
<protein>
    <submittedName>
        <fullName evidence="7">Acetolactate synthase large subunit</fullName>
        <ecNumber evidence="7">2.2.1.6</ecNumber>
    </submittedName>
</protein>
<dbReference type="CDD" id="cd07035">
    <property type="entry name" value="TPP_PYR_POX_like"/>
    <property type="match status" value="1"/>
</dbReference>
<keyword evidence="2 3" id="KW-0786">Thiamine pyrophosphate</keyword>
<feature type="domain" description="Thiamine pyrophosphate enzyme N-terminal TPP-binding" evidence="6">
    <location>
        <begin position="31"/>
        <end position="145"/>
    </location>
</feature>
<dbReference type="EC" id="2.2.1.6" evidence="7"/>
<dbReference type="InterPro" id="IPR029061">
    <property type="entry name" value="THDP-binding"/>
</dbReference>
<dbReference type="Pfam" id="PF00205">
    <property type="entry name" value="TPP_enzyme_M"/>
    <property type="match status" value="1"/>
</dbReference>
<dbReference type="InterPro" id="IPR045229">
    <property type="entry name" value="TPP_enz"/>
</dbReference>
<dbReference type="InterPro" id="IPR011766">
    <property type="entry name" value="TPP_enzyme_TPP-bd"/>
</dbReference>
<dbReference type="InterPro" id="IPR012001">
    <property type="entry name" value="Thiamin_PyroP_enz_TPP-bd_dom"/>
</dbReference>
<dbReference type="PANTHER" id="PTHR18968">
    <property type="entry name" value="THIAMINE PYROPHOSPHATE ENZYMES"/>
    <property type="match status" value="1"/>
</dbReference>
<dbReference type="Pfam" id="PF02776">
    <property type="entry name" value="TPP_enzyme_N"/>
    <property type="match status" value="1"/>
</dbReference>
<gene>
    <name evidence="7" type="ORF">QFW81_09260</name>
</gene>
<dbReference type="Pfam" id="PF02775">
    <property type="entry name" value="TPP_enzyme_C"/>
    <property type="match status" value="1"/>
</dbReference>
<evidence type="ECO:0000256" key="1">
    <source>
        <dbReference type="ARBA" id="ARBA00007812"/>
    </source>
</evidence>
<dbReference type="InterPro" id="IPR029035">
    <property type="entry name" value="DHS-like_NAD/FAD-binding_dom"/>
</dbReference>
<accession>A0ABT6JTU5</accession>
<proteinExistence type="inferred from homology"/>
<dbReference type="SUPFAM" id="SSF52467">
    <property type="entry name" value="DHS-like NAD/FAD-binding domain"/>
    <property type="match status" value="1"/>
</dbReference>
<organism evidence="7 8">
    <name type="scientific">Luteimonas kalidii</name>
    <dbReference type="NCBI Taxonomy" id="3042025"/>
    <lineage>
        <taxon>Bacteria</taxon>
        <taxon>Pseudomonadati</taxon>
        <taxon>Pseudomonadota</taxon>
        <taxon>Gammaproteobacteria</taxon>
        <taxon>Lysobacterales</taxon>
        <taxon>Lysobacteraceae</taxon>
        <taxon>Luteimonas</taxon>
    </lineage>
</organism>
<keyword evidence="7" id="KW-0808">Transferase</keyword>
<evidence type="ECO:0000259" key="5">
    <source>
        <dbReference type="Pfam" id="PF02775"/>
    </source>
</evidence>
<dbReference type="InterPro" id="IPR000399">
    <property type="entry name" value="TPP-bd_CS"/>
</dbReference>
<evidence type="ECO:0000313" key="7">
    <source>
        <dbReference type="EMBL" id="MDH5834112.1"/>
    </source>
</evidence>
<comment type="similarity">
    <text evidence="1 3">Belongs to the TPP enzyme family.</text>
</comment>
<comment type="caution">
    <text evidence="7">The sequence shown here is derived from an EMBL/GenBank/DDBJ whole genome shotgun (WGS) entry which is preliminary data.</text>
</comment>
<evidence type="ECO:0000313" key="8">
    <source>
        <dbReference type="Proteomes" id="UP001156873"/>
    </source>
</evidence>
<sequence>MRNAPLAGNAAFCVLDVPVTRPVRDWIAMTKASDLFVQALEAEGVDHVFGIPGEETLALLDSLRDSGIRLVLTRHEQAAGFMAATWGRLTGRTGVCLATLGPGATNLVTAAAYAQLGAMPMLMITGQKPIRSGKQGHFQIVDVVDMMRPLTKYTRQLVSADSIPAQVREAVRRSQEERPGATHLELPQDVASDQTEAFVLPPVYSRRPLAEHKALDAAADAIRKARHPLLMIGAGANRKTTSKMLHALVEKLGIPFFSTQMGKGVLDETGPLWLGTAALSDGDYVHRAIDLADCIVNIGHDVIEKPPFWMKRGRRTVIHVNYSPAVADQVYFPQIEVVGDIAHSVWQLAERLEPQAHWDFALFDRVRTALCDNIASLAADERFPLAVPRLVAELGRQLDPGDITCLDNGLFKLWFARHARCRLANTLLLDNALATMGAGLPSAIAAAIAKPGHKVVAVCGDGGFMMNSQELETAMRLRLDLVVLVLRDDAYGMIKWKQAHEGYAQYGMDYGNPDFVRYAESYGARGHRVGALDELGGVLRTALDTPGVDLVEIPVDYGRDDDLLHREIPDGAAAVR</sequence>
<dbReference type="EMBL" id="JARXRO010000015">
    <property type="protein sequence ID" value="MDH5834112.1"/>
    <property type="molecule type" value="Genomic_DNA"/>
</dbReference>
<dbReference type="Proteomes" id="UP001156873">
    <property type="component" value="Unassembled WGS sequence"/>
</dbReference>
<keyword evidence="8" id="KW-1185">Reference proteome</keyword>
<dbReference type="NCBIfam" id="NF006187">
    <property type="entry name" value="PRK08322.1"/>
    <property type="match status" value="1"/>
</dbReference>
<dbReference type="GO" id="GO:0003984">
    <property type="term" value="F:acetolactate synthase activity"/>
    <property type="evidence" value="ECO:0007669"/>
    <property type="project" value="UniProtKB-EC"/>
</dbReference>
<feature type="domain" description="Thiamine pyrophosphate enzyme TPP-binding" evidence="5">
    <location>
        <begin position="407"/>
        <end position="553"/>
    </location>
</feature>
<evidence type="ECO:0000256" key="3">
    <source>
        <dbReference type="RuleBase" id="RU362132"/>
    </source>
</evidence>